<dbReference type="OrthoDB" id="126427at2759"/>
<dbReference type="Pfam" id="PF00634">
    <property type="entry name" value="BRCA2"/>
    <property type="match status" value="1"/>
</dbReference>
<evidence type="ECO:0000313" key="2">
    <source>
        <dbReference type="EMBL" id="ETL91346.1"/>
    </source>
</evidence>
<name>W2L1Q2_PHYNI</name>
<dbReference type="InterPro" id="IPR002093">
    <property type="entry name" value="BRCA2_repeat"/>
</dbReference>
<dbReference type="AlphaFoldDB" id="W2L1Q2"/>
<feature type="region of interest" description="Disordered" evidence="1">
    <location>
        <begin position="43"/>
        <end position="116"/>
    </location>
</feature>
<feature type="compositionally biased region" description="Polar residues" evidence="1">
    <location>
        <begin position="83"/>
        <end position="113"/>
    </location>
</feature>
<accession>W2L1Q2</accession>
<dbReference type="Proteomes" id="UP000054423">
    <property type="component" value="Unassembled WGS sequence"/>
</dbReference>
<dbReference type="EMBL" id="KI680103">
    <property type="protein sequence ID" value="ETL91346.1"/>
    <property type="molecule type" value="Genomic_DNA"/>
</dbReference>
<feature type="non-terminal residue" evidence="2">
    <location>
        <position position="178"/>
    </location>
</feature>
<proteinExistence type="predicted"/>
<reference evidence="2" key="1">
    <citation type="submission" date="2013-11" db="EMBL/GenBank/DDBJ databases">
        <title>The Genome Sequence of Phytophthora parasitica CHvinca01.</title>
        <authorList>
            <consortium name="The Broad Institute Genomics Platform"/>
            <person name="Russ C."/>
            <person name="Tyler B."/>
            <person name="Panabieres F."/>
            <person name="Shan W."/>
            <person name="Tripathy S."/>
            <person name="Grunwald N."/>
            <person name="Machado M."/>
            <person name="Johnson C.S."/>
            <person name="Arredondo F."/>
            <person name="Hong C."/>
            <person name="Coffey M."/>
            <person name="Young S.K."/>
            <person name="Zeng Q."/>
            <person name="Gargeya S."/>
            <person name="Fitzgerald M."/>
            <person name="Abouelleil A."/>
            <person name="Alvarado L."/>
            <person name="Chapman S.B."/>
            <person name="Gainer-Dewar J."/>
            <person name="Goldberg J."/>
            <person name="Griggs A."/>
            <person name="Gujja S."/>
            <person name="Hansen M."/>
            <person name="Howarth C."/>
            <person name="Imamovic A."/>
            <person name="Ireland A."/>
            <person name="Larimer J."/>
            <person name="McCowan C."/>
            <person name="Murphy C."/>
            <person name="Pearson M."/>
            <person name="Poon T.W."/>
            <person name="Priest M."/>
            <person name="Roberts A."/>
            <person name="Saif S."/>
            <person name="Shea T."/>
            <person name="Sykes S."/>
            <person name="Wortman J."/>
            <person name="Nusbaum C."/>
            <person name="Birren B."/>
        </authorList>
    </citation>
    <scope>NUCLEOTIDE SEQUENCE [LARGE SCALE GENOMIC DNA]</scope>
    <source>
        <strain evidence="2">CHvinca01</strain>
    </source>
</reference>
<protein>
    <submittedName>
        <fullName evidence="2">Uncharacterized protein</fullName>
    </submittedName>
</protein>
<organism evidence="2">
    <name type="scientific">Phytophthora nicotianae</name>
    <name type="common">Potato buckeye rot agent</name>
    <name type="synonym">Phytophthora parasitica</name>
    <dbReference type="NCBI Taxonomy" id="4792"/>
    <lineage>
        <taxon>Eukaryota</taxon>
        <taxon>Sar</taxon>
        <taxon>Stramenopiles</taxon>
        <taxon>Oomycota</taxon>
        <taxon>Peronosporomycetes</taxon>
        <taxon>Peronosporales</taxon>
        <taxon>Peronosporaceae</taxon>
        <taxon>Phytophthora</taxon>
    </lineage>
</organism>
<evidence type="ECO:0000256" key="1">
    <source>
        <dbReference type="SAM" id="MobiDB-lite"/>
    </source>
</evidence>
<sequence>MQPDCDGGTWRETFDELLVFEQDFDTAMQILMFQDEKVARLSLEDSQQTRSQRTRSRHEAPIRGQSRSPSRKRRRVEKDGSQHSETPTFPASQTQDDRLTQSSTLTASNSMQPGSGLKIDWTAGGISRGPEVADAGRGGEAGMGLVASLFCTGSGKQVSISKAKLDTYERQMCEDDSE</sequence>
<gene>
    <name evidence="2" type="ORF">L917_10098</name>
</gene>